<comment type="caution">
    <text evidence="1">The sequence shown here is derived from an EMBL/GenBank/DDBJ whole genome shotgun (WGS) entry which is preliminary data.</text>
</comment>
<keyword evidence="2" id="KW-1185">Reference proteome</keyword>
<dbReference type="AlphaFoldDB" id="A0AAV1J2K8"/>
<evidence type="ECO:0000313" key="2">
    <source>
        <dbReference type="Proteomes" id="UP001497472"/>
    </source>
</evidence>
<evidence type="ECO:0000313" key="1">
    <source>
        <dbReference type="EMBL" id="CAK1542666.1"/>
    </source>
</evidence>
<dbReference type="Proteomes" id="UP001497472">
    <property type="component" value="Unassembled WGS sequence"/>
</dbReference>
<name>A0AAV1J2K8_9NEOP</name>
<sequence length="97" mass="11164">MDIHRRKCIDQRDVSHLSNHSSTIEVTPALAITREANRKTARVCPISVEQTIRESNRTDHTASQLPDYLCDYRATIRVEELDVFFSPLRSGTRHLCI</sequence>
<gene>
    <name evidence="1" type="ORF">LNINA_LOCUS2540</name>
</gene>
<organism evidence="1 2">
    <name type="scientific">Leptosia nina</name>
    <dbReference type="NCBI Taxonomy" id="320188"/>
    <lineage>
        <taxon>Eukaryota</taxon>
        <taxon>Metazoa</taxon>
        <taxon>Ecdysozoa</taxon>
        <taxon>Arthropoda</taxon>
        <taxon>Hexapoda</taxon>
        <taxon>Insecta</taxon>
        <taxon>Pterygota</taxon>
        <taxon>Neoptera</taxon>
        <taxon>Endopterygota</taxon>
        <taxon>Lepidoptera</taxon>
        <taxon>Glossata</taxon>
        <taxon>Ditrysia</taxon>
        <taxon>Papilionoidea</taxon>
        <taxon>Pieridae</taxon>
        <taxon>Pierinae</taxon>
        <taxon>Leptosia</taxon>
    </lineage>
</organism>
<protein>
    <submittedName>
        <fullName evidence="1">Uncharacterized protein</fullName>
    </submittedName>
</protein>
<proteinExistence type="predicted"/>
<dbReference type="EMBL" id="CAVLEF010000003">
    <property type="protein sequence ID" value="CAK1542666.1"/>
    <property type="molecule type" value="Genomic_DNA"/>
</dbReference>
<reference evidence="1 2" key="1">
    <citation type="submission" date="2023-11" db="EMBL/GenBank/DDBJ databases">
        <authorList>
            <person name="Okamura Y."/>
        </authorList>
    </citation>
    <scope>NUCLEOTIDE SEQUENCE [LARGE SCALE GENOMIC DNA]</scope>
</reference>
<accession>A0AAV1J2K8</accession>